<dbReference type="AlphaFoldDB" id="A0A2M6W7Q5"/>
<sequence length="313" mass="36836">MLEKFKLWSNLEPKAKQELHPDLGLRNWDELSREEREKIWHHMEYYFSKADRKYYTILFLNEGHKYQSYGKYFLTDSSTANASIDFKNIFLNCENGQHIVFELISYYSKAVLMEQAESIYRSSKETEIEFNERLTEWKYQKFDAFANRLNDVFEHFGINVVLTRCGLIPKQEQKIIQEVYKPVLKFLSNEKWKPVNRELRDAFDSFQQKNDTGYSSCVTHSVTAIEAFLQILINGKTGKNTLGNLLVEAQKQGSIPNDKFSNQIFKNLESIFAQERKETGDAHPKNEYANEKNALMILNLTMVFLQHCILCQK</sequence>
<protein>
    <recommendedName>
        <fullName evidence="3">Abortive infection protein-like C-terminal domain-containing protein</fullName>
    </recommendedName>
</protein>
<dbReference type="Proteomes" id="UP000231426">
    <property type="component" value="Unassembled WGS sequence"/>
</dbReference>
<proteinExistence type="predicted"/>
<comment type="caution">
    <text evidence="1">The sequence shown here is derived from an EMBL/GenBank/DDBJ whole genome shotgun (WGS) entry which is preliminary data.</text>
</comment>
<organism evidence="1 2">
    <name type="scientific">Candidatus Magasanikbacteria bacterium CG10_big_fil_rev_8_21_14_0_10_36_32</name>
    <dbReference type="NCBI Taxonomy" id="1974646"/>
    <lineage>
        <taxon>Bacteria</taxon>
        <taxon>Candidatus Magasanikiibacteriota</taxon>
    </lineage>
</organism>
<reference evidence="2" key="1">
    <citation type="submission" date="2017-09" db="EMBL/GenBank/DDBJ databases">
        <title>Depth-based differentiation of microbial function through sediment-hosted aquifers and enrichment of novel symbionts in the deep terrestrial subsurface.</title>
        <authorList>
            <person name="Probst A.J."/>
            <person name="Ladd B."/>
            <person name="Jarett J.K."/>
            <person name="Geller-Mcgrath D.E."/>
            <person name="Sieber C.M.K."/>
            <person name="Emerson J.B."/>
            <person name="Anantharaman K."/>
            <person name="Thomas B.C."/>
            <person name="Malmstrom R."/>
            <person name="Stieglmeier M."/>
            <person name="Klingl A."/>
            <person name="Woyke T."/>
            <person name="Ryan C.M."/>
            <person name="Banfield J.F."/>
        </authorList>
    </citation>
    <scope>NUCLEOTIDE SEQUENCE [LARGE SCALE GENOMIC DNA]</scope>
</reference>
<dbReference type="EMBL" id="PFBV01000001">
    <property type="protein sequence ID" value="PIT88824.1"/>
    <property type="molecule type" value="Genomic_DNA"/>
</dbReference>
<accession>A0A2M6W7Q5</accession>
<name>A0A2M6W7Q5_9BACT</name>
<gene>
    <name evidence="1" type="ORF">COU29_00390</name>
</gene>
<evidence type="ECO:0000313" key="1">
    <source>
        <dbReference type="EMBL" id="PIT88824.1"/>
    </source>
</evidence>
<evidence type="ECO:0008006" key="3">
    <source>
        <dbReference type="Google" id="ProtNLM"/>
    </source>
</evidence>
<evidence type="ECO:0000313" key="2">
    <source>
        <dbReference type="Proteomes" id="UP000231426"/>
    </source>
</evidence>